<feature type="region of interest" description="Disordered" evidence="1">
    <location>
        <begin position="1"/>
        <end position="42"/>
    </location>
</feature>
<sequence>MGVAFSGMGPPPASDVTGRAAQWTRRPVRARPPSGVQGSVPVLASGERRRGFRTHDTRIADFADASQHLQHPTDVQVSTPSTPYF</sequence>
<keyword evidence="3" id="KW-1185">Reference proteome</keyword>
<feature type="region of interest" description="Disordered" evidence="1">
    <location>
        <begin position="65"/>
        <end position="85"/>
    </location>
</feature>
<dbReference type="EMBL" id="BPLQ01007740">
    <property type="protein sequence ID" value="GIY31964.1"/>
    <property type="molecule type" value="Genomic_DNA"/>
</dbReference>
<reference evidence="2 3" key="1">
    <citation type="submission" date="2021-06" db="EMBL/GenBank/DDBJ databases">
        <title>Caerostris darwini draft genome.</title>
        <authorList>
            <person name="Kono N."/>
            <person name="Arakawa K."/>
        </authorList>
    </citation>
    <scope>NUCLEOTIDE SEQUENCE [LARGE SCALE GENOMIC DNA]</scope>
</reference>
<evidence type="ECO:0000256" key="1">
    <source>
        <dbReference type="SAM" id="MobiDB-lite"/>
    </source>
</evidence>
<evidence type="ECO:0000313" key="3">
    <source>
        <dbReference type="Proteomes" id="UP001054837"/>
    </source>
</evidence>
<dbReference type="AlphaFoldDB" id="A0AAV4SF43"/>
<gene>
    <name evidence="2" type="ORF">CDAR_410851</name>
</gene>
<comment type="caution">
    <text evidence="2">The sequence shown here is derived from an EMBL/GenBank/DDBJ whole genome shotgun (WGS) entry which is preliminary data.</text>
</comment>
<evidence type="ECO:0000313" key="2">
    <source>
        <dbReference type="EMBL" id="GIY31964.1"/>
    </source>
</evidence>
<dbReference type="Proteomes" id="UP001054837">
    <property type="component" value="Unassembled WGS sequence"/>
</dbReference>
<name>A0AAV4SF43_9ARAC</name>
<proteinExistence type="predicted"/>
<accession>A0AAV4SF43</accession>
<feature type="compositionally biased region" description="Polar residues" evidence="1">
    <location>
        <begin position="67"/>
        <end position="85"/>
    </location>
</feature>
<protein>
    <submittedName>
        <fullName evidence="2">Uncharacterized protein</fullName>
    </submittedName>
</protein>
<organism evidence="2 3">
    <name type="scientific">Caerostris darwini</name>
    <dbReference type="NCBI Taxonomy" id="1538125"/>
    <lineage>
        <taxon>Eukaryota</taxon>
        <taxon>Metazoa</taxon>
        <taxon>Ecdysozoa</taxon>
        <taxon>Arthropoda</taxon>
        <taxon>Chelicerata</taxon>
        <taxon>Arachnida</taxon>
        <taxon>Araneae</taxon>
        <taxon>Araneomorphae</taxon>
        <taxon>Entelegynae</taxon>
        <taxon>Araneoidea</taxon>
        <taxon>Araneidae</taxon>
        <taxon>Caerostris</taxon>
    </lineage>
</organism>